<reference evidence="5" key="1">
    <citation type="submission" date="2023-10" db="EMBL/GenBank/DDBJ databases">
        <authorList>
            <person name="Chen Y."/>
            <person name="Shah S."/>
            <person name="Dougan E. K."/>
            <person name="Thang M."/>
            <person name="Chan C."/>
        </authorList>
    </citation>
    <scope>NUCLEOTIDE SEQUENCE [LARGE SCALE GENOMIC DNA]</scope>
</reference>
<evidence type="ECO:0000256" key="1">
    <source>
        <dbReference type="ARBA" id="ARBA00009743"/>
    </source>
</evidence>
<evidence type="ECO:0000256" key="2">
    <source>
        <dbReference type="ARBA" id="ARBA00022801"/>
    </source>
</evidence>
<dbReference type="EMBL" id="CAUYUJ010022438">
    <property type="protein sequence ID" value="CAK0910657.1"/>
    <property type="molecule type" value="Genomic_DNA"/>
</dbReference>
<keyword evidence="2" id="KW-0378">Hydrolase</keyword>
<dbReference type="PANTHER" id="PTHR11452">
    <property type="entry name" value="ALPHA-GALACTOSIDASE/ALPHA-N-ACETYLGALACTOSAMINIDASE"/>
    <property type="match status" value="1"/>
</dbReference>
<evidence type="ECO:0000256" key="3">
    <source>
        <dbReference type="ARBA" id="ARBA00023295"/>
    </source>
</evidence>
<feature type="compositionally biased region" description="Low complexity" evidence="4">
    <location>
        <begin position="198"/>
        <end position="211"/>
    </location>
</feature>
<dbReference type="Pfam" id="PF16499">
    <property type="entry name" value="Melibiase_2"/>
    <property type="match status" value="1"/>
</dbReference>
<dbReference type="PANTHER" id="PTHR11452:SF33">
    <property type="entry name" value="ALPHA-GALACTOSIDASE 2"/>
    <property type="match status" value="1"/>
</dbReference>
<keyword evidence="6" id="KW-1185">Reference proteome</keyword>
<protein>
    <recommendedName>
        <fullName evidence="7">Alpha-galactosidase</fullName>
    </recommendedName>
</protein>
<evidence type="ECO:0000313" key="6">
    <source>
        <dbReference type="Proteomes" id="UP001189429"/>
    </source>
</evidence>
<comment type="similarity">
    <text evidence="1">Belongs to the glycosyl hydrolase 27 family.</text>
</comment>
<dbReference type="InterPro" id="IPR002241">
    <property type="entry name" value="Glyco_hydro_27"/>
</dbReference>
<dbReference type="Gene3D" id="3.20.20.70">
    <property type="entry name" value="Aldolase class I"/>
    <property type="match status" value="1"/>
</dbReference>
<gene>
    <name evidence="5" type="ORF">PCOR1329_LOCUS84779</name>
</gene>
<proteinExistence type="inferred from homology"/>
<evidence type="ECO:0008006" key="7">
    <source>
        <dbReference type="Google" id="ProtNLM"/>
    </source>
</evidence>
<evidence type="ECO:0000256" key="4">
    <source>
        <dbReference type="SAM" id="MobiDB-lite"/>
    </source>
</evidence>
<feature type="region of interest" description="Disordered" evidence="4">
    <location>
        <begin position="198"/>
        <end position="221"/>
    </location>
</feature>
<feature type="compositionally biased region" description="Gly residues" evidence="4">
    <location>
        <begin position="212"/>
        <end position="221"/>
    </location>
</feature>
<dbReference type="Proteomes" id="UP001189429">
    <property type="component" value="Unassembled WGS sequence"/>
</dbReference>
<organism evidence="5 6">
    <name type="scientific">Prorocentrum cordatum</name>
    <dbReference type="NCBI Taxonomy" id="2364126"/>
    <lineage>
        <taxon>Eukaryota</taxon>
        <taxon>Sar</taxon>
        <taxon>Alveolata</taxon>
        <taxon>Dinophyceae</taxon>
        <taxon>Prorocentrales</taxon>
        <taxon>Prorocentraceae</taxon>
        <taxon>Prorocentrum</taxon>
    </lineage>
</organism>
<keyword evidence="3" id="KW-0326">Glycosidase</keyword>
<evidence type="ECO:0000313" key="5">
    <source>
        <dbReference type="EMBL" id="CAK0910657.1"/>
    </source>
</evidence>
<accession>A0ABN9YDR2</accession>
<dbReference type="InterPro" id="IPR013785">
    <property type="entry name" value="Aldolase_TIM"/>
</dbReference>
<comment type="caution">
    <text evidence="5">The sequence shown here is derived from an EMBL/GenBank/DDBJ whole genome shotgun (WGS) entry which is preliminary data.</text>
</comment>
<dbReference type="InterPro" id="IPR017853">
    <property type="entry name" value="GH"/>
</dbReference>
<dbReference type="SUPFAM" id="SSF51445">
    <property type="entry name" value="(Trans)glycosidases"/>
    <property type="match status" value="1"/>
</dbReference>
<sequence>MNMYRTGGDIGPNFNSVIGEAYAVVQYGDRPDPLSHPGCWAYPDMSEVGNFRGADPLRTDEERTHWGLWCILSSPLILGLDMSRGDTMDRVWPTITNPDALAVNDAWAGHPGTLIKSYVADGDDVSFTVDQRLAMAVRGAWDGGSRTGGCLPRALALCAWTFAADPPGRTPRGRAPALPRQRASAAAAAAASLPSARGCAAAGTSTPPRGCCAGGRRGQAP</sequence>
<name>A0ABN9YDR2_9DINO</name>